<dbReference type="Proteomes" id="UP000678393">
    <property type="component" value="Unassembled WGS sequence"/>
</dbReference>
<sequence length="162" mass="17505">MNTSEDVILVDSDVEFQESQPAQKRGGRTARRCVGKQKPQAKQNRKSSRQGKKSVIIIDEDDSLVISKDSICSVSVDNAKAGSPADSHSNELHSPQYTDVSTVTENSLTAVSLPRRTARRGLAKHKHEIAASDNTLPQRAAVYSQAVAGFKTLLYGPDSAVV</sequence>
<keyword evidence="3" id="KW-1185">Reference proteome</keyword>
<comment type="caution">
    <text evidence="2">The sequence shown here is derived from an EMBL/GenBank/DDBJ whole genome shotgun (WGS) entry which is preliminary data.</text>
</comment>
<evidence type="ECO:0000313" key="2">
    <source>
        <dbReference type="EMBL" id="CAG5122671.1"/>
    </source>
</evidence>
<evidence type="ECO:0000313" key="3">
    <source>
        <dbReference type="Proteomes" id="UP000678393"/>
    </source>
</evidence>
<feature type="compositionally biased region" description="Basic residues" evidence="1">
    <location>
        <begin position="25"/>
        <end position="35"/>
    </location>
</feature>
<feature type="region of interest" description="Disordered" evidence="1">
    <location>
        <begin position="1"/>
        <end position="54"/>
    </location>
</feature>
<organism evidence="2 3">
    <name type="scientific">Candidula unifasciata</name>
    <dbReference type="NCBI Taxonomy" id="100452"/>
    <lineage>
        <taxon>Eukaryota</taxon>
        <taxon>Metazoa</taxon>
        <taxon>Spiralia</taxon>
        <taxon>Lophotrochozoa</taxon>
        <taxon>Mollusca</taxon>
        <taxon>Gastropoda</taxon>
        <taxon>Heterobranchia</taxon>
        <taxon>Euthyneura</taxon>
        <taxon>Panpulmonata</taxon>
        <taxon>Eupulmonata</taxon>
        <taxon>Stylommatophora</taxon>
        <taxon>Helicina</taxon>
        <taxon>Helicoidea</taxon>
        <taxon>Geomitridae</taxon>
        <taxon>Candidula</taxon>
    </lineage>
</organism>
<evidence type="ECO:0000256" key="1">
    <source>
        <dbReference type="SAM" id="MobiDB-lite"/>
    </source>
</evidence>
<feature type="compositionally biased region" description="Basic residues" evidence="1">
    <location>
        <begin position="43"/>
        <end position="52"/>
    </location>
</feature>
<dbReference type="EMBL" id="CAJHNH020001336">
    <property type="protein sequence ID" value="CAG5122671.1"/>
    <property type="molecule type" value="Genomic_DNA"/>
</dbReference>
<name>A0A8S3Z654_9EUPU</name>
<reference evidence="2" key="1">
    <citation type="submission" date="2021-04" db="EMBL/GenBank/DDBJ databases">
        <authorList>
            <consortium name="Molecular Ecology Group"/>
        </authorList>
    </citation>
    <scope>NUCLEOTIDE SEQUENCE</scope>
</reference>
<protein>
    <submittedName>
        <fullName evidence="2">Uncharacterized protein</fullName>
    </submittedName>
</protein>
<dbReference type="AlphaFoldDB" id="A0A8S3Z654"/>
<feature type="non-terminal residue" evidence="2">
    <location>
        <position position="162"/>
    </location>
</feature>
<gene>
    <name evidence="2" type="ORF">CUNI_LOCUS8229</name>
</gene>
<accession>A0A8S3Z654</accession>
<proteinExistence type="predicted"/>